<evidence type="ECO:0000313" key="3">
    <source>
        <dbReference type="Proteomes" id="UP000216035"/>
    </source>
</evidence>
<name>A0A255ZW44_9FLAO</name>
<sequence>MTDLSNRIRTKNEATGMRVVAQYVQEFWECGWQPFDARNDKGIDGLILMRRRNTDLGVKINVQVKCGAKYISSETKDEIKISIDDKLGLLEHIEYWKKQIEPAILIFINPAKPIRDKSGKIIKDEKGKIIWKESRLKSKAWWVDLKSDDLRVDKTKTLISIPKKNVFGEHSKGEFYKLIRPLMSNAHLPLINLNSGSKKLLNSIKLKEESHVFYKNWKNGKTTFCKALDKNIRVSRTGWNHILSSKRGAERRINSLKLLGVAKQIIDEVDKDKFFLLNQTENFFELEQKLGIRARYIDKQIGEQVVQVIILRKMNTKNRNEKYWFYSVHYRR</sequence>
<keyword evidence="3" id="KW-1185">Reference proteome</keyword>
<dbReference type="RefSeq" id="WP_094485774.1">
    <property type="nucleotide sequence ID" value="NZ_NOXX01000177.1"/>
</dbReference>
<dbReference type="EMBL" id="NOXX01000177">
    <property type="protein sequence ID" value="OYQ45631.1"/>
    <property type="molecule type" value="Genomic_DNA"/>
</dbReference>
<evidence type="ECO:0000259" key="1">
    <source>
        <dbReference type="Pfam" id="PF14280"/>
    </source>
</evidence>
<dbReference type="Pfam" id="PF14280">
    <property type="entry name" value="DUF4365"/>
    <property type="match status" value="1"/>
</dbReference>
<reference evidence="2 3" key="1">
    <citation type="submission" date="2017-07" db="EMBL/GenBank/DDBJ databases">
        <title>Flavobacterium cyanobacteriorum sp. nov., isolated from cyanobacterial aggregates in a eutrophic lake.</title>
        <authorList>
            <person name="Cai H."/>
        </authorList>
    </citation>
    <scope>NUCLEOTIDE SEQUENCE [LARGE SCALE GENOMIC DNA]</scope>
    <source>
        <strain evidence="2 3">TH167</strain>
    </source>
</reference>
<proteinExistence type="predicted"/>
<dbReference type="OrthoDB" id="7058312at2"/>
<dbReference type="AlphaFoldDB" id="A0A255ZW44"/>
<protein>
    <recommendedName>
        <fullName evidence="1">DUF4365 domain-containing protein</fullName>
    </recommendedName>
</protein>
<evidence type="ECO:0000313" key="2">
    <source>
        <dbReference type="EMBL" id="OYQ45631.1"/>
    </source>
</evidence>
<comment type="caution">
    <text evidence="2">The sequence shown here is derived from an EMBL/GenBank/DDBJ whole genome shotgun (WGS) entry which is preliminary data.</text>
</comment>
<feature type="domain" description="DUF4365" evidence="1">
    <location>
        <begin position="14"/>
        <end position="174"/>
    </location>
</feature>
<dbReference type="InterPro" id="IPR025375">
    <property type="entry name" value="DUF4365"/>
</dbReference>
<dbReference type="Proteomes" id="UP000216035">
    <property type="component" value="Unassembled WGS sequence"/>
</dbReference>
<gene>
    <name evidence="2" type="ORF">CHX27_05565</name>
</gene>
<organism evidence="2 3">
    <name type="scientific">Flavobacterium aurantiibacter</name>
    <dbReference type="NCBI Taxonomy" id="2023067"/>
    <lineage>
        <taxon>Bacteria</taxon>
        <taxon>Pseudomonadati</taxon>
        <taxon>Bacteroidota</taxon>
        <taxon>Flavobacteriia</taxon>
        <taxon>Flavobacteriales</taxon>
        <taxon>Flavobacteriaceae</taxon>
        <taxon>Flavobacterium</taxon>
    </lineage>
</organism>
<accession>A0A255ZW44</accession>